<feature type="domain" description="Inositolphosphotransferase Aur1/Ipt1" evidence="6">
    <location>
        <begin position="124"/>
        <end position="318"/>
    </location>
</feature>
<evidence type="ECO:0000256" key="2">
    <source>
        <dbReference type="ARBA" id="ARBA00022692"/>
    </source>
</evidence>
<dbReference type="Proteomes" id="UP001500571">
    <property type="component" value="Unassembled WGS sequence"/>
</dbReference>
<organism evidence="7 8">
    <name type="scientific">Nocardioides panacihumi</name>
    <dbReference type="NCBI Taxonomy" id="400774"/>
    <lineage>
        <taxon>Bacteria</taxon>
        <taxon>Bacillati</taxon>
        <taxon>Actinomycetota</taxon>
        <taxon>Actinomycetes</taxon>
        <taxon>Propionibacteriales</taxon>
        <taxon>Nocardioidaceae</taxon>
        <taxon>Nocardioides</taxon>
    </lineage>
</organism>
<feature type="transmembrane region" description="Helical" evidence="5">
    <location>
        <begin position="7"/>
        <end position="26"/>
    </location>
</feature>
<feature type="transmembrane region" description="Helical" evidence="5">
    <location>
        <begin position="184"/>
        <end position="205"/>
    </location>
</feature>
<reference evidence="7 8" key="1">
    <citation type="journal article" date="2019" name="Int. J. Syst. Evol. Microbiol.">
        <title>The Global Catalogue of Microorganisms (GCM) 10K type strain sequencing project: providing services to taxonomists for standard genome sequencing and annotation.</title>
        <authorList>
            <consortium name="The Broad Institute Genomics Platform"/>
            <consortium name="The Broad Institute Genome Sequencing Center for Infectious Disease"/>
            <person name="Wu L."/>
            <person name="Ma J."/>
        </authorList>
    </citation>
    <scope>NUCLEOTIDE SEQUENCE [LARGE SCALE GENOMIC DNA]</scope>
    <source>
        <strain evidence="7 8">JCM 15309</strain>
    </source>
</reference>
<feature type="transmembrane region" description="Helical" evidence="5">
    <location>
        <begin position="90"/>
        <end position="107"/>
    </location>
</feature>
<comment type="subcellular location">
    <subcellularLocation>
        <location evidence="1">Membrane</location>
        <topology evidence="1">Multi-pass membrane protein</topology>
    </subcellularLocation>
</comment>
<keyword evidence="3 5" id="KW-1133">Transmembrane helix</keyword>
<feature type="transmembrane region" description="Helical" evidence="5">
    <location>
        <begin position="281"/>
        <end position="299"/>
    </location>
</feature>
<name>A0ABN2QKP2_9ACTN</name>
<keyword evidence="4 5" id="KW-0472">Membrane</keyword>
<proteinExistence type="predicted"/>
<keyword evidence="2 5" id="KW-0812">Transmembrane</keyword>
<feature type="transmembrane region" description="Helical" evidence="5">
    <location>
        <begin position="152"/>
        <end position="177"/>
    </location>
</feature>
<evidence type="ECO:0000256" key="5">
    <source>
        <dbReference type="SAM" id="Phobius"/>
    </source>
</evidence>
<sequence>MYRRAQITLVANALLIGIAAIVVSIATGKPLIDPDGSFLGPTWMRLPILLLAALALDLVPRTLWESRFKPTLWRAIALKRLRTHWNHERLTLVGLGVICFYIVYVSYRNLKSALPALIQAQYDHELHLIDKALFFGNEPGAVLQGMLGTHVAAWFLSYIYLWFLPLVPIAVTCWLVWSRNLSYGYWFVCAQALAWTLGTVSYYALPTVGPGIQYVQVYAPLAHTPTTDLMNSLVNARHNALWDAQANAAQTVAGFASLHVAITLLTALMVQYTVSIRWLKIVFWINCACTCVATLYFGWHYVSDDVAGVMIALTSFYLGGIASKQRFRRKGFAQREALQAARDAKITTV</sequence>
<dbReference type="InterPro" id="IPR052185">
    <property type="entry name" value="IPC_Synthase-Related"/>
</dbReference>
<protein>
    <recommendedName>
        <fullName evidence="6">Inositolphosphotransferase Aur1/Ipt1 domain-containing protein</fullName>
    </recommendedName>
</protein>
<dbReference type="PANTHER" id="PTHR31310">
    <property type="match status" value="1"/>
</dbReference>
<dbReference type="CDD" id="cd03386">
    <property type="entry name" value="PAP2_Aur1_like"/>
    <property type="match status" value="1"/>
</dbReference>
<gene>
    <name evidence="7" type="ORF">GCM10009798_11740</name>
</gene>
<accession>A0ABN2QKP2</accession>
<dbReference type="EMBL" id="BAAAPB010000001">
    <property type="protein sequence ID" value="GAA1954195.1"/>
    <property type="molecule type" value="Genomic_DNA"/>
</dbReference>
<dbReference type="PANTHER" id="PTHR31310:SF7">
    <property type="entry name" value="PA-PHOSPHATASE RELATED-FAMILY PROTEIN DDB_G0268928"/>
    <property type="match status" value="1"/>
</dbReference>
<feature type="transmembrane region" description="Helical" evidence="5">
    <location>
        <begin position="305"/>
        <end position="322"/>
    </location>
</feature>
<dbReference type="Pfam" id="PF14378">
    <property type="entry name" value="PAP2_3"/>
    <property type="match status" value="1"/>
</dbReference>
<comment type="caution">
    <text evidence="7">The sequence shown here is derived from an EMBL/GenBank/DDBJ whole genome shotgun (WGS) entry which is preliminary data.</text>
</comment>
<dbReference type="RefSeq" id="WP_344043363.1">
    <property type="nucleotide sequence ID" value="NZ_BAAAPB010000001.1"/>
</dbReference>
<evidence type="ECO:0000259" key="6">
    <source>
        <dbReference type="Pfam" id="PF14378"/>
    </source>
</evidence>
<keyword evidence="8" id="KW-1185">Reference proteome</keyword>
<evidence type="ECO:0000256" key="3">
    <source>
        <dbReference type="ARBA" id="ARBA00022989"/>
    </source>
</evidence>
<evidence type="ECO:0000256" key="4">
    <source>
        <dbReference type="ARBA" id="ARBA00023136"/>
    </source>
</evidence>
<evidence type="ECO:0000313" key="8">
    <source>
        <dbReference type="Proteomes" id="UP001500571"/>
    </source>
</evidence>
<evidence type="ECO:0000256" key="1">
    <source>
        <dbReference type="ARBA" id="ARBA00004141"/>
    </source>
</evidence>
<dbReference type="InterPro" id="IPR026841">
    <property type="entry name" value="Aur1/Ipt1"/>
</dbReference>
<feature type="transmembrane region" description="Helical" evidence="5">
    <location>
        <begin position="46"/>
        <end position="64"/>
    </location>
</feature>
<feature type="transmembrane region" description="Helical" evidence="5">
    <location>
        <begin position="252"/>
        <end position="274"/>
    </location>
</feature>
<evidence type="ECO:0000313" key="7">
    <source>
        <dbReference type="EMBL" id="GAA1954195.1"/>
    </source>
</evidence>